<accession>F2UFL3</accession>
<feature type="coiled-coil region" evidence="12">
    <location>
        <begin position="993"/>
        <end position="1034"/>
    </location>
</feature>
<evidence type="ECO:0000256" key="10">
    <source>
        <dbReference type="ARBA" id="ARBA00023306"/>
    </source>
</evidence>
<dbReference type="Pfam" id="PF06470">
    <property type="entry name" value="SMC_hinge"/>
    <property type="match status" value="1"/>
</dbReference>
<dbReference type="InterPro" id="IPR010935">
    <property type="entry name" value="SMC_hinge"/>
</dbReference>
<dbReference type="InParanoid" id="F2UFL3"/>
<evidence type="ECO:0000256" key="7">
    <source>
        <dbReference type="ARBA" id="ARBA00023054"/>
    </source>
</evidence>
<dbReference type="FunFam" id="3.40.50.300:FF:000278">
    <property type="entry name" value="Structural maintenance of chromosomes 2"/>
    <property type="match status" value="1"/>
</dbReference>
<dbReference type="InterPro" id="IPR027417">
    <property type="entry name" value="P-loop_NTPase"/>
</dbReference>
<evidence type="ECO:0000256" key="4">
    <source>
        <dbReference type="ARBA" id="ARBA00022741"/>
    </source>
</evidence>
<dbReference type="Gene3D" id="3.40.50.300">
    <property type="entry name" value="P-loop containing nucleotide triphosphate hydrolases"/>
    <property type="match status" value="2"/>
</dbReference>
<evidence type="ECO:0000256" key="1">
    <source>
        <dbReference type="ARBA" id="ARBA00004123"/>
    </source>
</evidence>
<dbReference type="GO" id="GO:0031981">
    <property type="term" value="C:nuclear lumen"/>
    <property type="evidence" value="ECO:0007669"/>
    <property type="project" value="UniProtKB-ARBA"/>
</dbReference>
<feature type="coiled-coil region" evidence="12">
    <location>
        <begin position="743"/>
        <end position="935"/>
    </location>
</feature>
<dbReference type="GO" id="GO:0016887">
    <property type="term" value="F:ATP hydrolysis activity"/>
    <property type="evidence" value="ECO:0007669"/>
    <property type="project" value="InterPro"/>
</dbReference>
<evidence type="ECO:0000256" key="3">
    <source>
        <dbReference type="ARBA" id="ARBA00022618"/>
    </source>
</evidence>
<dbReference type="GO" id="GO:0098813">
    <property type="term" value="P:nuclear chromosome segregation"/>
    <property type="evidence" value="ECO:0007669"/>
    <property type="project" value="UniProtKB-ARBA"/>
</dbReference>
<dbReference type="GO" id="GO:0000796">
    <property type="term" value="C:condensin complex"/>
    <property type="evidence" value="ECO:0007669"/>
    <property type="project" value="UniProtKB-ARBA"/>
</dbReference>
<dbReference type="Pfam" id="PF02463">
    <property type="entry name" value="SMC_N"/>
    <property type="match status" value="1"/>
</dbReference>
<evidence type="ECO:0000259" key="14">
    <source>
        <dbReference type="SMART" id="SM00968"/>
    </source>
</evidence>
<reference evidence="15" key="1">
    <citation type="submission" date="2009-08" db="EMBL/GenBank/DDBJ databases">
        <title>Annotation of Salpingoeca rosetta.</title>
        <authorList>
            <consortium name="The Broad Institute Genome Sequencing Platform"/>
            <person name="Russ C."/>
            <person name="Cuomo C."/>
            <person name="Burger G."/>
            <person name="Gray M.W."/>
            <person name="Holland P.W.H."/>
            <person name="King N."/>
            <person name="Lang F.B.F."/>
            <person name="Roger A.J."/>
            <person name="Ruiz-Trillo I."/>
            <person name="Young S.K."/>
            <person name="Zeng Q."/>
            <person name="Gargeya S."/>
            <person name="Alvarado L."/>
            <person name="Berlin A."/>
            <person name="Chapman S.B."/>
            <person name="Chen Z."/>
            <person name="Freedman E."/>
            <person name="Gellesch M."/>
            <person name="Goldberg J."/>
            <person name="Griggs A."/>
            <person name="Gujja S."/>
            <person name="Heilman E."/>
            <person name="Heiman D."/>
            <person name="Howarth C."/>
            <person name="Mehta T."/>
            <person name="Neiman D."/>
            <person name="Pearson M."/>
            <person name="Roberts A."/>
            <person name="Saif S."/>
            <person name="Shea T."/>
            <person name="Shenoy N."/>
            <person name="Sisk P."/>
            <person name="Stolte C."/>
            <person name="Sykes S."/>
            <person name="White J."/>
            <person name="Yandava C."/>
            <person name="Haas B."/>
            <person name="Nusbaum C."/>
            <person name="Birren B."/>
        </authorList>
    </citation>
    <scope>NUCLEOTIDE SEQUENCE [LARGE SCALE GENOMIC DNA]</scope>
    <source>
        <strain evidence="15">ATCC 50818</strain>
    </source>
</reference>
<keyword evidence="7 12" id="KW-0175">Coiled coil</keyword>
<feature type="compositionally biased region" description="Low complexity" evidence="13">
    <location>
        <begin position="1202"/>
        <end position="1212"/>
    </location>
</feature>
<dbReference type="Gene3D" id="3.30.70.1620">
    <property type="match status" value="1"/>
</dbReference>
<dbReference type="InterPro" id="IPR024704">
    <property type="entry name" value="SMC"/>
</dbReference>
<dbReference type="PANTHER" id="PTHR43977">
    <property type="entry name" value="STRUCTURAL MAINTENANCE OF CHROMOSOMES PROTEIN 3"/>
    <property type="match status" value="1"/>
</dbReference>
<evidence type="ECO:0000256" key="13">
    <source>
        <dbReference type="SAM" id="MobiDB-lite"/>
    </source>
</evidence>
<dbReference type="SUPFAM" id="SSF75553">
    <property type="entry name" value="Smc hinge domain"/>
    <property type="match status" value="1"/>
</dbReference>
<proteinExistence type="inferred from homology"/>
<dbReference type="OrthoDB" id="10255539at2759"/>
<keyword evidence="10" id="KW-0131">Cell cycle</keyword>
<dbReference type="FunFam" id="3.40.50.300:FF:000385">
    <property type="entry name" value="Structural maintenance of chromosomes 2"/>
    <property type="match status" value="1"/>
</dbReference>
<feature type="domain" description="SMC hinge" evidence="14">
    <location>
        <begin position="518"/>
        <end position="638"/>
    </location>
</feature>
<feature type="coiled-coil region" evidence="12">
    <location>
        <begin position="679"/>
        <end position="706"/>
    </location>
</feature>
<dbReference type="PIRSF" id="PIRSF005719">
    <property type="entry name" value="SMC"/>
    <property type="match status" value="1"/>
</dbReference>
<dbReference type="AlphaFoldDB" id="F2UFL3"/>
<dbReference type="RefSeq" id="XP_004992038.1">
    <property type="nucleotide sequence ID" value="XM_004991981.1"/>
</dbReference>
<dbReference type="KEGG" id="sre:PTSG_06650"/>
<evidence type="ECO:0000256" key="5">
    <source>
        <dbReference type="ARBA" id="ARBA00022776"/>
    </source>
</evidence>
<gene>
    <name evidence="15" type="ORF">PTSG_06650</name>
</gene>
<name>F2UFL3_SALR5</name>
<evidence type="ECO:0000256" key="12">
    <source>
        <dbReference type="SAM" id="Coils"/>
    </source>
</evidence>
<dbReference type="GeneID" id="16072597"/>
<dbReference type="OMA" id="THNKIAM"/>
<dbReference type="STRING" id="946362.F2UFL3"/>
<evidence type="ECO:0000256" key="2">
    <source>
        <dbReference type="ARBA" id="ARBA00005231"/>
    </source>
</evidence>
<dbReference type="GO" id="GO:0051301">
    <property type="term" value="P:cell division"/>
    <property type="evidence" value="ECO:0007669"/>
    <property type="project" value="UniProtKB-KW"/>
</dbReference>
<keyword evidence="4" id="KW-0547">Nucleotide-binding</keyword>
<dbReference type="InterPro" id="IPR036277">
    <property type="entry name" value="SMC_hinge_sf"/>
</dbReference>
<dbReference type="GO" id="GO:0030261">
    <property type="term" value="P:chromosome condensation"/>
    <property type="evidence" value="ECO:0007669"/>
    <property type="project" value="UniProtKB-KW"/>
</dbReference>
<keyword evidence="16" id="KW-1185">Reference proteome</keyword>
<dbReference type="InterPro" id="IPR003395">
    <property type="entry name" value="RecF/RecN/SMC_N"/>
</dbReference>
<keyword evidence="6" id="KW-0067">ATP-binding</keyword>
<feature type="region of interest" description="Disordered" evidence="13">
    <location>
        <begin position="1175"/>
        <end position="1212"/>
    </location>
</feature>
<dbReference type="Proteomes" id="UP000007799">
    <property type="component" value="Unassembled WGS sequence"/>
</dbReference>
<evidence type="ECO:0000256" key="8">
    <source>
        <dbReference type="ARBA" id="ARBA00023067"/>
    </source>
</evidence>
<feature type="coiled-coil region" evidence="12">
    <location>
        <begin position="400"/>
        <end position="500"/>
    </location>
</feature>
<keyword evidence="9 11" id="KW-0539">Nucleus</keyword>
<dbReference type="FunFam" id="1.20.1060.20:FF:000005">
    <property type="entry name" value="Structural maintenance of chromosomes 2"/>
    <property type="match status" value="1"/>
</dbReference>
<dbReference type="SUPFAM" id="SSF52540">
    <property type="entry name" value="P-loop containing nucleoside triphosphate hydrolases"/>
    <property type="match status" value="1"/>
</dbReference>
<dbReference type="SMART" id="SM00968">
    <property type="entry name" value="SMC_hinge"/>
    <property type="match status" value="1"/>
</dbReference>
<comment type="similarity">
    <text evidence="2">Belongs to the SMC family. SMC2 subfamily.</text>
</comment>
<evidence type="ECO:0000313" key="15">
    <source>
        <dbReference type="EMBL" id="EGD75581.1"/>
    </source>
</evidence>
<dbReference type="CDD" id="cd03273">
    <property type="entry name" value="ABC_SMC2_euk"/>
    <property type="match status" value="1"/>
</dbReference>
<dbReference type="GO" id="GO:0000280">
    <property type="term" value="P:nuclear division"/>
    <property type="evidence" value="ECO:0007669"/>
    <property type="project" value="UniProtKB-ARBA"/>
</dbReference>
<keyword evidence="3" id="KW-0132">Cell division</keyword>
<keyword evidence="8" id="KW-0226">DNA condensation</keyword>
<dbReference type="EMBL" id="GL832972">
    <property type="protein sequence ID" value="EGD75581.1"/>
    <property type="molecule type" value="Genomic_DNA"/>
</dbReference>
<dbReference type="InterPro" id="IPR027120">
    <property type="entry name" value="Smc2_ABC"/>
</dbReference>
<comment type="subcellular location">
    <subcellularLocation>
        <location evidence="1 11">Nucleus</location>
    </subcellularLocation>
</comment>
<dbReference type="GO" id="GO:0005524">
    <property type="term" value="F:ATP binding"/>
    <property type="evidence" value="ECO:0007669"/>
    <property type="project" value="UniProtKB-KW"/>
</dbReference>
<dbReference type="FunCoup" id="F2UFL3">
    <property type="interactions" value="1805"/>
</dbReference>
<evidence type="ECO:0000256" key="11">
    <source>
        <dbReference type="PIRNR" id="PIRNR005719"/>
    </source>
</evidence>
<dbReference type="eggNOG" id="KOG0933">
    <property type="taxonomic scope" value="Eukaryota"/>
</dbReference>
<evidence type="ECO:0000256" key="6">
    <source>
        <dbReference type="ARBA" id="ARBA00022840"/>
    </source>
</evidence>
<organism evidence="16">
    <name type="scientific">Salpingoeca rosetta (strain ATCC 50818 / BSB-021)</name>
    <dbReference type="NCBI Taxonomy" id="946362"/>
    <lineage>
        <taxon>Eukaryota</taxon>
        <taxon>Choanoflagellata</taxon>
        <taxon>Craspedida</taxon>
        <taxon>Salpingoecidae</taxon>
        <taxon>Salpingoeca</taxon>
    </lineage>
</organism>
<protein>
    <recommendedName>
        <fullName evidence="11">Structural maintenance of chromosomes protein</fullName>
    </recommendedName>
</protein>
<keyword evidence="5" id="KW-0498">Mitosis</keyword>
<dbReference type="GO" id="GO:0000793">
    <property type="term" value="C:condensed chromosome"/>
    <property type="evidence" value="ECO:0007669"/>
    <property type="project" value="UniProtKB-ARBA"/>
</dbReference>
<evidence type="ECO:0000313" key="16">
    <source>
        <dbReference type="Proteomes" id="UP000007799"/>
    </source>
</evidence>
<sequence length="1212" mass="134956">MFISEIIIDGFKSYAQRTVVSDFDPFFNAITGLNGSGKSNILDAICFVLGISNLSQVRASTLQELIYKQGQAGVTKATVSIVFNNEDKDQSPIGYEQHDTITVTRQIAIGGKNKYMINGHNAQQSRVANLFQSVQLNVNNPHFLIMQGRITKVLNMKPPEILSMIEEAAGTRMFESKKTAALKTMTKKDKKVQEIQTLLDEDITPTLEKLRKERTSYLEFQKTKAEIDLLTRFLVAWSYQRAEQTLSASTDALTTAEERVKELRTQVRTLEGDRDNTQQNISLQQKRRDAEMNSALRTMEEQVGNLSKVVVKAKAEYDNKVHAIEEEEAARKAHLAQIEETQKSLEDKAGEIDAARAAVESGQTALQAAQDGVAESEKRCMAASVGASSDGTSLTFAEQIKELQSVISTASTQMKQAEMTISHATSELKTKKPNAKKSESEYKRLQRDVNALETDLKAIEEHVAKLAFDEGEEAKLHEQKQALDREYLAAKDQVDTLSARLSRLTFEYKDPEPGFDRSQVHGLVAELIDVADASTGTALEITAGGKLYNVVVKDEVVGKKLLSKGQLKRRVTIIPLNKIAARSLKDDVVRRAKQEVGEENVDVALSLIGYPAEVAAAMEYVFGRTLVCRTLDMAKKVTFHDKIRARTVTLDGDVFDPSGTLTGGAKASSSGVLLALQSLSKARRHLTRVETELSRVNKALAAASDAAARYQRLISNRDMKASELEVLRVKLDSNVHYKAVSEVKELEETIASSKEQLTASKKQKQDAEKKIKQLEKEQASYADKRDEQMRKAEEMRAAAKEALKAAKAEVQRLQQAHEEQVLERDALAGELKTMQRQTDKFAETLEKLAQEKETLAATLASKKRDFEQADDQLTRKKEKLTAVDAKLRELKTHLKEVQAELDANALELKKLSHDKDKLAREKKEAAATVMALVRQHEWIESEKQYFGQKDTAFEFREGDPNRDPSLCKKRLAQLQASQDKLSKNVNMKVMAMFDKAEKEYNDLIKKKQIVEQDKSKIEQAIEELDQKKNEALRKAYVQVNDRFGSIFSTLLPGTQAKLVPAEGGDVLSGLEVKVAFGQVWKESLTELSGGQRSLVALSLILSLLLFKPAPLYILDEVDAALDLSHTQNIGQMLRMHFKKSQFVVVSLKDGMFNNANVLFKTKFIDGVSTVRRFAQAPSATEKENSSGRKAANTSKKPKRAAKVPAALAAQRS</sequence>
<dbReference type="Gene3D" id="1.20.1060.20">
    <property type="match status" value="1"/>
</dbReference>
<evidence type="ECO:0000256" key="9">
    <source>
        <dbReference type="ARBA" id="ARBA00023242"/>
    </source>
</evidence>
<feature type="coiled-coil region" evidence="12">
    <location>
        <begin position="239"/>
        <end position="358"/>
    </location>
</feature>